<dbReference type="SUPFAM" id="SSF55729">
    <property type="entry name" value="Acyl-CoA N-acyltransferases (Nat)"/>
    <property type="match status" value="1"/>
</dbReference>
<dbReference type="EMBL" id="MCBQ01021254">
    <property type="protein sequence ID" value="RKF54097.1"/>
    <property type="molecule type" value="Genomic_DNA"/>
</dbReference>
<dbReference type="GO" id="GO:0005737">
    <property type="term" value="C:cytoplasm"/>
    <property type="evidence" value="ECO:0007669"/>
    <property type="project" value="TreeGrafter"/>
</dbReference>
<protein>
    <submittedName>
        <fullName evidence="4">Acetyltransferase, GNAT family/GNAT family acetyltransferase</fullName>
    </submittedName>
</protein>
<accession>A0A420H9J1</accession>
<evidence type="ECO:0000313" key="5">
    <source>
        <dbReference type="Proteomes" id="UP000283383"/>
    </source>
</evidence>
<proteinExistence type="predicted"/>
<reference evidence="4 5" key="1">
    <citation type="journal article" date="2018" name="BMC Genomics">
        <title>Comparative genome analyses reveal sequence features reflecting distinct modes of host-adaptation between dicot and monocot powdery mildew.</title>
        <authorList>
            <person name="Wu Y."/>
            <person name="Ma X."/>
            <person name="Pan Z."/>
            <person name="Kale S.D."/>
            <person name="Song Y."/>
            <person name="King H."/>
            <person name="Zhang Q."/>
            <person name="Presley C."/>
            <person name="Deng X."/>
            <person name="Wei C.I."/>
            <person name="Xiao S."/>
        </authorList>
    </citation>
    <scope>NUCLEOTIDE SEQUENCE [LARGE SCALE GENOMIC DNA]</scope>
    <source>
        <strain evidence="4">UMSG3</strain>
    </source>
</reference>
<keyword evidence="1 4" id="KW-0808">Transferase</keyword>
<evidence type="ECO:0000256" key="1">
    <source>
        <dbReference type="ARBA" id="ARBA00022679"/>
    </source>
</evidence>
<keyword evidence="5" id="KW-1185">Reference proteome</keyword>
<dbReference type="PANTHER" id="PTHR10908:SF0">
    <property type="entry name" value="SEROTONIN N-ACETYLTRANSFERASE"/>
    <property type="match status" value="1"/>
</dbReference>
<feature type="domain" description="N-acetyltransferase" evidence="3">
    <location>
        <begin position="136"/>
        <end position="226"/>
    </location>
</feature>
<organism evidence="4 5">
    <name type="scientific">Golovinomyces cichoracearum</name>
    <dbReference type="NCBI Taxonomy" id="62708"/>
    <lineage>
        <taxon>Eukaryota</taxon>
        <taxon>Fungi</taxon>
        <taxon>Dikarya</taxon>
        <taxon>Ascomycota</taxon>
        <taxon>Pezizomycotina</taxon>
        <taxon>Leotiomycetes</taxon>
        <taxon>Erysiphales</taxon>
        <taxon>Erysiphaceae</taxon>
        <taxon>Golovinomyces</taxon>
    </lineage>
</organism>
<dbReference type="PANTHER" id="PTHR10908">
    <property type="entry name" value="SEROTONIN N-ACETYLTRANSFERASE"/>
    <property type="match status" value="1"/>
</dbReference>
<dbReference type="GO" id="GO:0004059">
    <property type="term" value="F:aralkylamine N-acetyltransferase activity"/>
    <property type="evidence" value="ECO:0007669"/>
    <property type="project" value="TreeGrafter"/>
</dbReference>
<name>A0A420H9J1_9PEZI</name>
<evidence type="ECO:0000259" key="3">
    <source>
        <dbReference type="Pfam" id="PF00583"/>
    </source>
</evidence>
<sequence>MAEGSQNTSTDMTQNKNLAYLDGTYISHLLNWQKQIVPLSTSDDSKLKSLHPYTRPLTPRDLESCVVLENLAYADSGGSMSRKKLEYLLNRCGELCLGIFCTVVPGSDFQAETLSTSLPVETGRENGAVSVLLGHVIASMTSDIVAFTNCAKTPDDSSSPSPALTNVENQKDERNAVLQSIAVLPSFRCRGIGKTLILAFTDQMQGTGTLDQLSLLANKKKAAWCEKQKFRSLGPSNVLSGSGEKIEMVKDIQQSKSNTPPPGEVTIEDCPKIL</sequence>
<dbReference type="AlphaFoldDB" id="A0A420H9J1"/>
<dbReference type="Gene3D" id="3.40.630.30">
    <property type="match status" value="1"/>
</dbReference>
<gene>
    <name evidence="4" type="ORF">GcM3_212040</name>
</gene>
<dbReference type="CDD" id="cd04301">
    <property type="entry name" value="NAT_SF"/>
    <property type="match status" value="1"/>
</dbReference>
<dbReference type="STRING" id="62708.A0A420H9J1"/>
<comment type="caution">
    <text evidence="4">The sequence shown here is derived from an EMBL/GenBank/DDBJ whole genome shotgun (WGS) entry which is preliminary data.</text>
</comment>
<dbReference type="Proteomes" id="UP000283383">
    <property type="component" value="Unassembled WGS sequence"/>
</dbReference>
<evidence type="ECO:0000256" key="2">
    <source>
        <dbReference type="ARBA" id="ARBA00023315"/>
    </source>
</evidence>
<dbReference type="InterPro" id="IPR051635">
    <property type="entry name" value="SNAT-like"/>
</dbReference>
<dbReference type="Pfam" id="PF00583">
    <property type="entry name" value="Acetyltransf_1"/>
    <property type="match status" value="1"/>
</dbReference>
<evidence type="ECO:0000313" key="4">
    <source>
        <dbReference type="EMBL" id="RKF54097.1"/>
    </source>
</evidence>
<dbReference type="InterPro" id="IPR000182">
    <property type="entry name" value="GNAT_dom"/>
</dbReference>
<dbReference type="InterPro" id="IPR016181">
    <property type="entry name" value="Acyl_CoA_acyltransferase"/>
</dbReference>
<keyword evidence="2" id="KW-0012">Acyltransferase</keyword>